<dbReference type="SUPFAM" id="SSF52402">
    <property type="entry name" value="Adenine nucleotide alpha hydrolases-like"/>
    <property type="match status" value="1"/>
</dbReference>
<dbReference type="EMBL" id="JAWONS010000090">
    <property type="protein sequence ID" value="MDW2796569.1"/>
    <property type="molecule type" value="Genomic_DNA"/>
</dbReference>
<dbReference type="PANTHER" id="PTHR43196">
    <property type="entry name" value="SULFATE ADENYLYLTRANSFERASE SUBUNIT 2"/>
    <property type="match status" value="1"/>
</dbReference>
<evidence type="ECO:0000313" key="2">
    <source>
        <dbReference type="EMBL" id="MDW2796569.1"/>
    </source>
</evidence>
<dbReference type="RefSeq" id="WP_318062833.1">
    <property type="nucleotide sequence ID" value="NZ_JAWONS010000090.1"/>
</dbReference>
<dbReference type="Proteomes" id="UP001276854">
    <property type="component" value="Unassembled WGS sequence"/>
</dbReference>
<dbReference type="InterPro" id="IPR014729">
    <property type="entry name" value="Rossmann-like_a/b/a_fold"/>
</dbReference>
<dbReference type="InterPro" id="IPR017896">
    <property type="entry name" value="4Fe4S_Fe-S-bd"/>
</dbReference>
<sequence length="803" mass="92241">MYQYIWDPTTNGLLLTTEQSKFSKEPRPVYYQELDLLGFDQYWSYPKDDSAPLMWAETNNYIYKGKTVARTKGGSYYSKPEIIILDEPEPSGEMLQFVDIKTMSEKNASLLETLAQETIQLVYKTYCDYQDKVDLFYVAFSGGKDSVVAFDMVQRALPHDEFVVLFGNTRMEFPDTYSLVELMKEQCSTMGVQFYQSESKLLPKDTWQCFGPPSTSNRWCCSIHKTSPQIMLLRDITGKRDFTGLAFTGVRAEESQARSNYEKINDGRKHNGQMSCHAILDWSSAELYLYIYYRNLLLNEGYKKGNVRAGCLVCPNSSGKHEYVKRCSYTEEVDFFLDKIASTSGKTSYSSEDMKEFIDGGFWRTRKSGRELNLGNDKFEVITRSVPPVIDVYLSQFKWQHWGKTIGDISQIESDVYVIRFAEKSYRVKEIKYENKISIVLENCENSKNDIKFQSLMRSVIIKSLYCVGCGECEAECKHNCIDMHDGIVIGDNCVHCYKCHDVKEHCLRYASIRNKNMEGKKMAGLDRYFTFGVRDEWLDSFIRYEGGPEFWLSNGDGQVGNKKKDAFKNFADDAGLTLYDKSADGDKYTKCVPTDFSSLIIREGAYSQVTWAMILCNLVYTPAYNWFVHNLEFETTYTPDLLNLMLSNVMENDTKGKGKRNVIDALKIVMAKTPLGKERIFAKCDIDEKTSASGRETVVLNWLERCTWTNPEPKVILYSLYKFAEACGDYYQFSLETLMDDSIERDGVSPTRIFGLEHDTMVRILNGLSINYSEFISASFTLDLDNITLRDDKSSADVLELF</sequence>
<comment type="caution">
    <text evidence="2">The sequence shown here is derived from an EMBL/GenBank/DDBJ whole genome shotgun (WGS) entry which is preliminary data.</text>
</comment>
<evidence type="ECO:0000259" key="1">
    <source>
        <dbReference type="PROSITE" id="PS51379"/>
    </source>
</evidence>
<dbReference type="Pfam" id="PF01507">
    <property type="entry name" value="PAPS_reduct"/>
    <property type="match status" value="1"/>
</dbReference>
<reference evidence="2 3" key="1">
    <citation type="submission" date="2023-10" db="EMBL/GenBank/DDBJ databases">
        <title>A novel Glycoside Hydrolase 43-Like Enzyme from Clostrdium boliviensis is an Endo-xylanase, and a Candidate for Xylooligosaccharides Production from Different Xylan Substrates.</title>
        <authorList>
            <person name="Alvarez M.T."/>
            <person name="Rocabado-Villegas L.R."/>
            <person name="Salas-Veizaga D.M."/>
            <person name="Linares-Pasten J.A."/>
            <person name="Gudmundsdottir E.E."/>
            <person name="Hreggvidsson G.O."/>
            <person name="Adlercreutz P."/>
            <person name="Nordberg Karlsson E."/>
        </authorList>
    </citation>
    <scope>NUCLEOTIDE SEQUENCE [LARGE SCALE GENOMIC DNA]</scope>
    <source>
        <strain evidence="2 3">E-1</strain>
    </source>
</reference>
<evidence type="ECO:0000313" key="3">
    <source>
        <dbReference type="Proteomes" id="UP001276854"/>
    </source>
</evidence>
<dbReference type="Gene3D" id="3.40.50.620">
    <property type="entry name" value="HUPs"/>
    <property type="match status" value="1"/>
</dbReference>
<protein>
    <submittedName>
        <fullName evidence="2">Phosphoadenosine phosphosulfate reductase family protein</fullName>
    </submittedName>
</protein>
<name>A0ABU4GG12_9CLOT</name>
<keyword evidence="3" id="KW-1185">Reference proteome</keyword>
<dbReference type="InterPro" id="IPR050128">
    <property type="entry name" value="Sulfate_adenylyltrnsfr_sub2"/>
</dbReference>
<feature type="domain" description="4Fe-4S ferredoxin-type" evidence="1">
    <location>
        <begin position="457"/>
        <end position="487"/>
    </location>
</feature>
<accession>A0ABU4GG12</accession>
<dbReference type="PANTHER" id="PTHR43196:SF2">
    <property type="entry name" value="PHOSPHOADENOSINE PHOSPHOSULFATE REDUCTASE"/>
    <property type="match status" value="1"/>
</dbReference>
<gene>
    <name evidence="2" type="ORF">RZO55_03120</name>
</gene>
<dbReference type="InterPro" id="IPR002500">
    <property type="entry name" value="PAPS_reduct_dom"/>
</dbReference>
<proteinExistence type="predicted"/>
<dbReference type="PROSITE" id="PS51379">
    <property type="entry name" value="4FE4S_FER_2"/>
    <property type="match status" value="1"/>
</dbReference>
<dbReference type="SUPFAM" id="SSF54862">
    <property type="entry name" value="4Fe-4S ferredoxins"/>
    <property type="match status" value="1"/>
</dbReference>
<organism evidence="2 3">
    <name type="scientific">Clostridium boliviensis</name>
    <dbReference type="NCBI Taxonomy" id="318465"/>
    <lineage>
        <taxon>Bacteria</taxon>
        <taxon>Bacillati</taxon>
        <taxon>Bacillota</taxon>
        <taxon>Clostridia</taxon>
        <taxon>Eubacteriales</taxon>
        <taxon>Clostridiaceae</taxon>
        <taxon>Clostridium</taxon>
    </lineage>
</organism>